<comment type="caution">
    <text evidence="2">The sequence shown here is derived from an EMBL/GenBank/DDBJ whole genome shotgun (WGS) entry which is preliminary data.</text>
</comment>
<protein>
    <submittedName>
        <fullName evidence="2">Uncharacterized protein</fullName>
    </submittedName>
</protein>
<dbReference type="HOGENOM" id="CLU_2547994_0_0_11"/>
<reference evidence="2 3" key="1">
    <citation type="submission" date="2011-06" db="EMBL/GenBank/DDBJ databases">
        <authorList>
            <person name="Muzny D."/>
            <person name="Qin X."/>
            <person name="Deng J."/>
            <person name="Jiang H."/>
            <person name="Liu Y."/>
            <person name="Qu J."/>
            <person name="Song X.-Z."/>
            <person name="Zhang L."/>
            <person name="Thornton R."/>
            <person name="Coyle M."/>
            <person name="Francisco L."/>
            <person name="Jackson L."/>
            <person name="Javaid M."/>
            <person name="Korchina V."/>
            <person name="Kovar C."/>
            <person name="Mata R."/>
            <person name="Mathew T."/>
            <person name="Ngo R."/>
            <person name="Nguyen L."/>
            <person name="Nguyen N."/>
            <person name="Okwuonu G."/>
            <person name="Ongeri F."/>
            <person name="Pham C."/>
            <person name="Simmons D."/>
            <person name="Wilczek-Boney K."/>
            <person name="Hale W."/>
            <person name="Jakkamsetti A."/>
            <person name="Pham P."/>
            <person name="Ruth R."/>
            <person name="San Lucas F."/>
            <person name="Warren J."/>
            <person name="Zhang J."/>
            <person name="Zhao Z."/>
            <person name="Zhou C."/>
            <person name="Zhu D."/>
            <person name="Lee S."/>
            <person name="Bess C."/>
            <person name="Blankenburg K."/>
            <person name="Forbes L."/>
            <person name="Fu Q."/>
            <person name="Gubbala S."/>
            <person name="Hirani K."/>
            <person name="Jayaseelan J.C."/>
            <person name="Lara F."/>
            <person name="Munidasa M."/>
            <person name="Palculict T."/>
            <person name="Patil S."/>
            <person name="Pu L.-L."/>
            <person name="Saada N."/>
            <person name="Tang L."/>
            <person name="Weissenberger G."/>
            <person name="Zhu Y."/>
            <person name="Hemphill L."/>
            <person name="Shang Y."/>
            <person name="Youmans B."/>
            <person name="Ayvaz T."/>
            <person name="Ross M."/>
            <person name="Santibanez J."/>
            <person name="Aqrawi P."/>
            <person name="Gross S."/>
            <person name="Joshi V."/>
            <person name="Fowler G."/>
            <person name="Nazareth L."/>
            <person name="Reid J."/>
            <person name="Worley K."/>
            <person name="Petrosino J."/>
            <person name="Highlander S."/>
            <person name="Gibbs R."/>
        </authorList>
    </citation>
    <scope>NUCLEOTIDE SEQUENCE [LARGE SCALE GENOMIC DNA]</scope>
    <source>
        <strain evidence="2 3">ATCC 25577</strain>
    </source>
</reference>
<accession>G4D0R5</accession>
<feature type="non-terminal residue" evidence="2">
    <location>
        <position position="1"/>
    </location>
</feature>
<feature type="compositionally biased region" description="Basic and acidic residues" evidence="1">
    <location>
        <begin position="64"/>
        <end position="75"/>
    </location>
</feature>
<dbReference type="Proteomes" id="UP000005332">
    <property type="component" value="Unassembled WGS sequence"/>
</dbReference>
<evidence type="ECO:0000313" key="3">
    <source>
        <dbReference type="Proteomes" id="UP000005332"/>
    </source>
</evidence>
<feature type="region of interest" description="Disordered" evidence="1">
    <location>
        <begin position="33"/>
        <end position="82"/>
    </location>
</feature>
<keyword evidence="3" id="KW-1185">Reference proteome</keyword>
<organism evidence="2 3">
    <name type="scientific">Cutibacterium avidum ATCC 25577</name>
    <dbReference type="NCBI Taxonomy" id="997355"/>
    <lineage>
        <taxon>Bacteria</taxon>
        <taxon>Bacillati</taxon>
        <taxon>Actinomycetota</taxon>
        <taxon>Actinomycetes</taxon>
        <taxon>Propionibacteriales</taxon>
        <taxon>Propionibacteriaceae</taxon>
        <taxon>Cutibacterium</taxon>
    </lineage>
</organism>
<name>G4D0R5_9ACTN</name>
<evidence type="ECO:0000313" key="2">
    <source>
        <dbReference type="EMBL" id="EGY76459.1"/>
    </source>
</evidence>
<dbReference type="EMBL" id="AGBA01000020">
    <property type="protein sequence ID" value="EGY76459.1"/>
    <property type="molecule type" value="Genomic_DNA"/>
</dbReference>
<evidence type="ECO:0000256" key="1">
    <source>
        <dbReference type="SAM" id="MobiDB-lite"/>
    </source>
</evidence>
<dbReference type="AlphaFoldDB" id="G4D0R5"/>
<gene>
    <name evidence="2" type="ORF">HMPREF9153_2373</name>
</gene>
<sequence length="82" mass="8607">RWVDGVDGRMGRFGVVAVGPVLDGPFGDLAFDDPRIGAGPSGWQEASAQSGDHGGPSGLGWLVRGEKRPAGRESDGWFAGRW</sequence>
<proteinExistence type="predicted"/>